<dbReference type="Proteomes" id="UP001497516">
    <property type="component" value="Chromosome 1"/>
</dbReference>
<evidence type="ECO:0000313" key="3">
    <source>
        <dbReference type="Proteomes" id="UP001497516"/>
    </source>
</evidence>
<organism evidence="2 3">
    <name type="scientific">Linum trigynum</name>
    <dbReference type="NCBI Taxonomy" id="586398"/>
    <lineage>
        <taxon>Eukaryota</taxon>
        <taxon>Viridiplantae</taxon>
        <taxon>Streptophyta</taxon>
        <taxon>Embryophyta</taxon>
        <taxon>Tracheophyta</taxon>
        <taxon>Spermatophyta</taxon>
        <taxon>Magnoliopsida</taxon>
        <taxon>eudicotyledons</taxon>
        <taxon>Gunneridae</taxon>
        <taxon>Pentapetalae</taxon>
        <taxon>rosids</taxon>
        <taxon>fabids</taxon>
        <taxon>Malpighiales</taxon>
        <taxon>Linaceae</taxon>
        <taxon>Linum</taxon>
    </lineage>
</organism>
<keyword evidence="3" id="KW-1185">Reference proteome</keyword>
<accession>A0AAV2CLW2</accession>
<feature type="compositionally biased region" description="Basic and acidic residues" evidence="1">
    <location>
        <begin position="11"/>
        <end position="29"/>
    </location>
</feature>
<feature type="region of interest" description="Disordered" evidence="1">
    <location>
        <begin position="1"/>
        <end position="45"/>
    </location>
</feature>
<sequence>MSMNSLFDSNPRTEETIDMEDVHHTDTRNDTTSPTRSPPPAAWGQGKKLFTEMLSDDAWYVAESDS</sequence>
<reference evidence="2 3" key="1">
    <citation type="submission" date="2024-04" db="EMBL/GenBank/DDBJ databases">
        <authorList>
            <person name="Fracassetti M."/>
        </authorList>
    </citation>
    <scope>NUCLEOTIDE SEQUENCE [LARGE SCALE GENOMIC DNA]</scope>
</reference>
<proteinExistence type="predicted"/>
<dbReference type="EMBL" id="OZ034813">
    <property type="protein sequence ID" value="CAL1357021.1"/>
    <property type="molecule type" value="Genomic_DNA"/>
</dbReference>
<evidence type="ECO:0000256" key="1">
    <source>
        <dbReference type="SAM" id="MobiDB-lite"/>
    </source>
</evidence>
<protein>
    <submittedName>
        <fullName evidence="2">Uncharacterized protein</fullName>
    </submittedName>
</protein>
<evidence type="ECO:0000313" key="2">
    <source>
        <dbReference type="EMBL" id="CAL1357021.1"/>
    </source>
</evidence>
<gene>
    <name evidence="2" type="ORF">LTRI10_LOCUS4679</name>
</gene>
<name>A0AAV2CLW2_9ROSI</name>
<dbReference type="AlphaFoldDB" id="A0AAV2CLW2"/>
<feature type="compositionally biased region" description="Polar residues" evidence="1">
    <location>
        <begin position="1"/>
        <end position="10"/>
    </location>
</feature>